<evidence type="ECO:0000313" key="4">
    <source>
        <dbReference type="Proteomes" id="UP000001542"/>
    </source>
</evidence>
<feature type="coiled-coil region" evidence="1">
    <location>
        <begin position="130"/>
        <end position="229"/>
    </location>
</feature>
<dbReference type="EMBL" id="DS113538">
    <property type="protein sequence ID" value="EAY02385.1"/>
    <property type="molecule type" value="Genomic_DNA"/>
</dbReference>
<dbReference type="PANTHER" id="PTHR47026">
    <property type="entry name" value="PIGMENTOSA GTPASE REGULATOR-LIKE PROTEIN, PUTATIVE-RELATED"/>
    <property type="match status" value="1"/>
</dbReference>
<dbReference type="VEuPathDB" id="TrichDB:TVAG_030580"/>
<reference evidence="3" key="2">
    <citation type="journal article" date="2007" name="Science">
        <title>Draft genome sequence of the sexually transmitted pathogen Trichomonas vaginalis.</title>
        <authorList>
            <person name="Carlton J.M."/>
            <person name="Hirt R.P."/>
            <person name="Silva J.C."/>
            <person name="Delcher A.L."/>
            <person name="Schatz M."/>
            <person name="Zhao Q."/>
            <person name="Wortman J.R."/>
            <person name="Bidwell S.L."/>
            <person name="Alsmark U.C.M."/>
            <person name="Besteiro S."/>
            <person name="Sicheritz-Ponten T."/>
            <person name="Noel C.J."/>
            <person name="Dacks J.B."/>
            <person name="Foster P.G."/>
            <person name="Simillion C."/>
            <person name="Van de Peer Y."/>
            <person name="Miranda-Saavedra D."/>
            <person name="Barton G.J."/>
            <person name="Westrop G.D."/>
            <person name="Mueller S."/>
            <person name="Dessi D."/>
            <person name="Fiori P.L."/>
            <person name="Ren Q."/>
            <person name="Paulsen I."/>
            <person name="Zhang H."/>
            <person name="Bastida-Corcuera F.D."/>
            <person name="Simoes-Barbosa A."/>
            <person name="Brown M.T."/>
            <person name="Hayes R.D."/>
            <person name="Mukherjee M."/>
            <person name="Okumura C.Y."/>
            <person name="Schneider R."/>
            <person name="Smith A.J."/>
            <person name="Vanacova S."/>
            <person name="Villalvazo M."/>
            <person name="Haas B.J."/>
            <person name="Pertea M."/>
            <person name="Feldblyum T.V."/>
            <person name="Utterback T.R."/>
            <person name="Shu C.L."/>
            <person name="Osoegawa K."/>
            <person name="de Jong P.J."/>
            <person name="Hrdy I."/>
            <person name="Horvathova L."/>
            <person name="Zubacova Z."/>
            <person name="Dolezal P."/>
            <person name="Malik S.B."/>
            <person name="Logsdon J.M. Jr."/>
            <person name="Henze K."/>
            <person name="Gupta A."/>
            <person name="Wang C.C."/>
            <person name="Dunne R.L."/>
            <person name="Upcroft J.A."/>
            <person name="Upcroft P."/>
            <person name="White O."/>
            <person name="Salzberg S.L."/>
            <person name="Tang P."/>
            <person name="Chiu C.-H."/>
            <person name="Lee Y.-S."/>
            <person name="Embley T.M."/>
            <person name="Coombs G.H."/>
            <person name="Mottram J.C."/>
            <person name="Tachezy J."/>
            <person name="Fraser-Liggett C.M."/>
            <person name="Johnson P.J."/>
        </authorList>
    </citation>
    <scope>NUCLEOTIDE SEQUENCE [LARGE SCALE GENOMIC DNA]</scope>
    <source>
        <strain evidence="3">G3</strain>
    </source>
</reference>
<accession>A2EY97</accession>
<evidence type="ECO:0000256" key="2">
    <source>
        <dbReference type="SAM" id="MobiDB-lite"/>
    </source>
</evidence>
<evidence type="ECO:0000313" key="3">
    <source>
        <dbReference type="EMBL" id="EAY02385.1"/>
    </source>
</evidence>
<organism evidence="3 4">
    <name type="scientific">Trichomonas vaginalis (strain ATCC PRA-98 / G3)</name>
    <dbReference type="NCBI Taxonomy" id="412133"/>
    <lineage>
        <taxon>Eukaryota</taxon>
        <taxon>Metamonada</taxon>
        <taxon>Parabasalia</taxon>
        <taxon>Trichomonadida</taxon>
        <taxon>Trichomonadidae</taxon>
        <taxon>Trichomonas</taxon>
    </lineage>
</organism>
<dbReference type="KEGG" id="tva:4760222"/>
<keyword evidence="4" id="KW-1185">Reference proteome</keyword>
<reference evidence="3" key="1">
    <citation type="submission" date="2006-10" db="EMBL/GenBank/DDBJ databases">
        <authorList>
            <person name="Amadeo P."/>
            <person name="Zhao Q."/>
            <person name="Wortman J."/>
            <person name="Fraser-Liggett C."/>
            <person name="Carlton J."/>
        </authorList>
    </citation>
    <scope>NUCLEOTIDE SEQUENCE</scope>
    <source>
        <strain evidence="3">G3</strain>
    </source>
</reference>
<dbReference type="InParanoid" id="A2EY97"/>
<dbReference type="Proteomes" id="UP000001542">
    <property type="component" value="Unassembled WGS sequence"/>
</dbReference>
<evidence type="ECO:0000256" key="1">
    <source>
        <dbReference type="SAM" id="Coils"/>
    </source>
</evidence>
<dbReference type="SMR" id="A2EY97"/>
<dbReference type="OrthoDB" id="10659695at2759"/>
<feature type="compositionally biased region" description="Polar residues" evidence="2">
    <location>
        <begin position="54"/>
        <end position="69"/>
    </location>
</feature>
<proteinExistence type="predicted"/>
<name>A2EY97_TRIV3</name>
<dbReference type="AlphaFoldDB" id="A2EY97"/>
<protein>
    <submittedName>
        <fullName evidence="3">Uncharacterized protein</fullName>
    </submittedName>
</protein>
<dbReference type="VEuPathDB" id="TrichDB:TVAGG3_0868340"/>
<keyword evidence="1" id="KW-0175">Coiled coil</keyword>
<sequence>MSEGEFKLYSPIGDSDFSPRVNIDDSFDIVYQSPRSNTNAEIYFGSKRNRQVHPVQTPQPSPTTGNFSPKSPRRTKRLSNTLPDISERQEDPEIDFFIHDNSDLASTVATQILLGTPVSTRNPEILQLSLASLEQKRNAFYKNKEFHQAELVEQAISRAKDLLLESMKDLIQNHEMSCVELRAQHIATDTTIFDHSKEYEKDKLEDRVEKAIENMKKRHEQELKQHTEMWNSDVKLREFNKISPKLRGMRDQQIRYIRAKKFDDADQMGKEADKLYQRELSQSKSRHYKAYMESRERLLQRQKQEIETLISATKDRRYVFQKTVEKNRDLFHNREKVLQIYRSLASDREKLWNQRKSYQLDFLKATQAGARAHIDGNVNNPMKLSLPALPEAAKRSPRR</sequence>
<feature type="region of interest" description="Disordered" evidence="2">
    <location>
        <begin position="44"/>
        <end position="83"/>
    </location>
</feature>
<dbReference type="PANTHER" id="PTHR47026:SF2">
    <property type="entry name" value="FLAGELLAR ASSOCIATED PROTEIN"/>
    <property type="match status" value="1"/>
</dbReference>
<gene>
    <name evidence="3" type="ORF">TVAG_030580</name>
</gene>
<dbReference type="RefSeq" id="XP_001330646.1">
    <property type="nucleotide sequence ID" value="XM_001330610.1"/>
</dbReference>